<dbReference type="GO" id="GO:1990281">
    <property type="term" value="C:efflux pump complex"/>
    <property type="evidence" value="ECO:0007669"/>
    <property type="project" value="TreeGrafter"/>
</dbReference>
<keyword evidence="3" id="KW-0813">Transport</keyword>
<dbReference type="Gene3D" id="2.40.420.20">
    <property type="match status" value="1"/>
</dbReference>
<dbReference type="SUPFAM" id="SSF111369">
    <property type="entry name" value="HlyD-like secretion proteins"/>
    <property type="match status" value="1"/>
</dbReference>
<dbReference type="Gene3D" id="2.40.50.100">
    <property type="match status" value="1"/>
</dbReference>
<dbReference type="GO" id="GO:1990195">
    <property type="term" value="C:macrolide transmembrane transporter complex"/>
    <property type="evidence" value="ECO:0007669"/>
    <property type="project" value="InterPro"/>
</dbReference>
<comment type="caution">
    <text evidence="7">The sequence shown here is derived from an EMBL/GenBank/DDBJ whole genome shotgun (WGS) entry which is preliminary data.</text>
</comment>
<dbReference type="RefSeq" id="WP_094802131.1">
    <property type="nucleotide sequence ID" value="NZ_NEVP01000010.1"/>
</dbReference>
<evidence type="ECO:0000259" key="6">
    <source>
        <dbReference type="Pfam" id="PF25967"/>
    </source>
</evidence>
<dbReference type="NCBIfam" id="TIGR01730">
    <property type="entry name" value="RND_mfp"/>
    <property type="match status" value="1"/>
</dbReference>
<dbReference type="PANTHER" id="PTHR30469:SF33">
    <property type="entry name" value="SLR1207 PROTEIN"/>
    <property type="match status" value="1"/>
</dbReference>
<gene>
    <name evidence="7" type="ORF">CAL25_17315</name>
</gene>
<dbReference type="InterPro" id="IPR030190">
    <property type="entry name" value="MacA_alpha-hairpin_sf"/>
</dbReference>
<proteinExistence type="inferred from homology"/>
<dbReference type="InterPro" id="IPR058625">
    <property type="entry name" value="MdtA-like_BSH"/>
</dbReference>
<dbReference type="Pfam" id="PF25917">
    <property type="entry name" value="BSH_RND"/>
    <property type="match status" value="1"/>
</dbReference>
<dbReference type="Gene3D" id="2.40.30.170">
    <property type="match status" value="1"/>
</dbReference>
<evidence type="ECO:0000256" key="1">
    <source>
        <dbReference type="ARBA" id="ARBA00004196"/>
    </source>
</evidence>
<comment type="subcellular location">
    <subcellularLocation>
        <location evidence="1">Cell envelope</location>
    </subcellularLocation>
</comment>
<dbReference type="AlphaFoldDB" id="A0A261TFT3"/>
<feature type="domain" description="Multidrug resistance protein MdtA-like barrel-sandwich hybrid" evidence="5">
    <location>
        <begin position="72"/>
        <end position="227"/>
    </location>
</feature>
<keyword evidence="4" id="KW-0175">Coiled coil</keyword>
<dbReference type="Proteomes" id="UP000216913">
    <property type="component" value="Unassembled WGS sequence"/>
</dbReference>
<dbReference type="GO" id="GO:0019898">
    <property type="term" value="C:extrinsic component of membrane"/>
    <property type="evidence" value="ECO:0007669"/>
    <property type="project" value="InterPro"/>
</dbReference>
<evidence type="ECO:0000259" key="5">
    <source>
        <dbReference type="Pfam" id="PF25917"/>
    </source>
</evidence>
<evidence type="ECO:0000256" key="3">
    <source>
        <dbReference type="ARBA" id="ARBA00022448"/>
    </source>
</evidence>
<dbReference type="PANTHER" id="PTHR30469">
    <property type="entry name" value="MULTIDRUG RESISTANCE PROTEIN MDTA"/>
    <property type="match status" value="1"/>
</dbReference>
<evidence type="ECO:0000313" key="8">
    <source>
        <dbReference type="Proteomes" id="UP000216913"/>
    </source>
</evidence>
<sequence length="404" mass="43297">MTDAGNAANARGRRMWRAARLPLLGVCLVGAAWLGLREAPDVTSAQIRSALVTRADLEVAVEAVATLEPVDIVTIGAQVNGQIKRIAVQQGDRVRRGDLLVVIDPELQEAALEKARASLASMEAQLTARRATLAHRQSILARQRALAREDANTRLDVEQAELEYEVAKSELAVVASQIVQARLDVRSAEVNLTYTQISSPIDGEVLAIFAQFGQTLVSAQASPALLVVGNIDRMRVRARVSEADVVGLKPGVETSFSVVGVDARTYRGTLQSVELPAESLRALRQSGEGAPRGDLPVYYYGTFDVDNADHVLLPFMTADVRIVKGVRQQVLTVPVAAIRRHVGDDGATVRVVGRDGHTTPRTVQLGPVSGGWVEVRAGLDEGERVVLGRLPDELDEAEGAGQAP</sequence>
<accession>A0A261TFT3</accession>
<feature type="domain" description="Multidrug resistance protein MdtA-like C-terminal permuted SH3" evidence="6">
    <location>
        <begin position="329"/>
        <end position="390"/>
    </location>
</feature>
<comment type="similarity">
    <text evidence="2">Belongs to the membrane fusion protein (MFP) (TC 8.A.1) family.</text>
</comment>
<evidence type="ECO:0000313" key="7">
    <source>
        <dbReference type="EMBL" id="OZI48131.1"/>
    </source>
</evidence>
<dbReference type="GO" id="GO:1990961">
    <property type="term" value="P:xenobiotic detoxification by transmembrane export across the plasma membrane"/>
    <property type="evidence" value="ECO:0007669"/>
    <property type="project" value="InterPro"/>
</dbReference>
<dbReference type="GO" id="GO:0030313">
    <property type="term" value="C:cell envelope"/>
    <property type="evidence" value="ECO:0007669"/>
    <property type="project" value="UniProtKB-SubCell"/>
</dbReference>
<keyword evidence="8" id="KW-1185">Reference proteome</keyword>
<dbReference type="GO" id="GO:0015562">
    <property type="term" value="F:efflux transmembrane transporter activity"/>
    <property type="evidence" value="ECO:0007669"/>
    <property type="project" value="TreeGrafter"/>
</dbReference>
<dbReference type="InterPro" id="IPR058627">
    <property type="entry name" value="MdtA-like_C"/>
</dbReference>
<evidence type="ECO:0000256" key="4">
    <source>
        <dbReference type="ARBA" id="ARBA00023054"/>
    </source>
</evidence>
<protein>
    <submittedName>
        <fullName evidence="7">Uncharacterized protein</fullName>
    </submittedName>
</protein>
<evidence type="ECO:0000256" key="2">
    <source>
        <dbReference type="ARBA" id="ARBA00009477"/>
    </source>
</evidence>
<name>A0A261TFT3_9BORD</name>
<organism evidence="7 8">
    <name type="scientific">Bordetella genomosp. 5</name>
    <dbReference type="NCBI Taxonomy" id="1395608"/>
    <lineage>
        <taxon>Bacteria</taxon>
        <taxon>Pseudomonadati</taxon>
        <taxon>Pseudomonadota</taxon>
        <taxon>Betaproteobacteria</taxon>
        <taxon>Burkholderiales</taxon>
        <taxon>Alcaligenaceae</taxon>
        <taxon>Bordetella</taxon>
    </lineage>
</organism>
<dbReference type="Gene3D" id="6.10.140.1990">
    <property type="match status" value="1"/>
</dbReference>
<dbReference type="OrthoDB" id="9784484at2"/>
<dbReference type="EMBL" id="NEVP01000010">
    <property type="protein sequence ID" value="OZI48131.1"/>
    <property type="molecule type" value="Genomic_DNA"/>
</dbReference>
<dbReference type="Pfam" id="PF25967">
    <property type="entry name" value="RND-MFP_C"/>
    <property type="match status" value="1"/>
</dbReference>
<dbReference type="InterPro" id="IPR006143">
    <property type="entry name" value="RND_pump_MFP"/>
</dbReference>
<reference evidence="7 8" key="1">
    <citation type="submission" date="2017-05" db="EMBL/GenBank/DDBJ databases">
        <title>Complete and WGS of Bordetella genogroups.</title>
        <authorList>
            <person name="Spilker T."/>
            <person name="LiPuma J."/>
        </authorList>
    </citation>
    <scope>NUCLEOTIDE SEQUENCE [LARGE SCALE GENOMIC DNA]</scope>
    <source>
        <strain evidence="7 8">AU10456</strain>
    </source>
</reference>